<dbReference type="SUPFAM" id="SSF51735">
    <property type="entry name" value="NAD(P)-binding Rossmann-fold domains"/>
    <property type="match status" value="1"/>
</dbReference>
<dbReference type="EC" id="1.1.1.2" evidence="7"/>
<protein>
    <recommendedName>
        <fullName evidence="7">alcohol dehydrogenase (NADP(+))</fullName>
        <ecNumber evidence="7">1.1.1.2</ecNumber>
    </recommendedName>
</protein>
<dbReference type="FunFam" id="3.40.50.720:FF:000022">
    <property type="entry name" value="Cinnamyl alcohol dehydrogenase"/>
    <property type="match status" value="1"/>
</dbReference>
<dbReference type="OrthoDB" id="9770526at2"/>
<sequence>MINALAADKAGGKLKFFEYEPGALGEEEVEINVEFCGVCRSDLMLLDNERGGTKYPLVPGHEVIGTISAVGSGVDNLKVSQRVGLGWYSGSCMSCEWCQGGHHNFCRQAEQTIVGRHGGFAGKVRAHKSWVLPLPDGVDSVSAGPLFCGGITVFNPIIQFDIQPKHRVGIIGIGGLGHLAIQFFHAWGCEVTAFSSNPSKEADAKELGADHFINSRNSEAIEAVEDSFDLIVSTVNADLDWSVYIKALRPLGRLHFVGGVPNPICFPVLLLLDGQKSVSGSPVGSPNSISQMLDFVAKHQIKPVVEVFSFAQVNEALDKLRNGKVRYRLILKQ</sequence>
<comment type="similarity">
    <text evidence="2 8">Belongs to the zinc-containing alcohol dehydrogenase family.</text>
</comment>
<dbReference type="FunFam" id="3.90.180.10:FF:000018">
    <property type="entry name" value="NAD(P)-dependent alcohol dehydrogenase"/>
    <property type="match status" value="1"/>
</dbReference>
<evidence type="ECO:0000256" key="2">
    <source>
        <dbReference type="ARBA" id="ARBA00008072"/>
    </source>
</evidence>
<evidence type="ECO:0000313" key="10">
    <source>
        <dbReference type="EMBL" id="BAY84058.1"/>
    </source>
</evidence>
<name>A0A1Z4LSL7_9CYAN</name>
<keyword evidence="6" id="KW-0560">Oxidoreductase</keyword>
<dbReference type="InterPro" id="IPR011032">
    <property type="entry name" value="GroES-like_sf"/>
</dbReference>
<gene>
    <name evidence="10" type="ORF">NIES267_35530</name>
</gene>
<dbReference type="InterPro" id="IPR013149">
    <property type="entry name" value="ADH-like_C"/>
</dbReference>
<keyword evidence="11" id="KW-1185">Reference proteome</keyword>
<evidence type="ECO:0000256" key="3">
    <source>
        <dbReference type="ARBA" id="ARBA00022723"/>
    </source>
</evidence>
<comment type="cofactor">
    <cofactor evidence="1 8">
        <name>Zn(2+)</name>
        <dbReference type="ChEBI" id="CHEBI:29105"/>
    </cofactor>
</comment>
<dbReference type="SMART" id="SM00829">
    <property type="entry name" value="PKS_ER"/>
    <property type="match status" value="1"/>
</dbReference>
<dbReference type="InterPro" id="IPR020843">
    <property type="entry name" value="ER"/>
</dbReference>
<dbReference type="Gene3D" id="3.90.180.10">
    <property type="entry name" value="Medium-chain alcohol dehydrogenases, catalytic domain"/>
    <property type="match status" value="1"/>
</dbReference>
<dbReference type="GO" id="GO:0008106">
    <property type="term" value="F:alcohol dehydrogenase (NADP+) activity"/>
    <property type="evidence" value="ECO:0007669"/>
    <property type="project" value="UniProtKB-EC"/>
</dbReference>
<dbReference type="GO" id="GO:0008270">
    <property type="term" value="F:zinc ion binding"/>
    <property type="evidence" value="ECO:0007669"/>
    <property type="project" value="InterPro"/>
</dbReference>
<evidence type="ECO:0000256" key="1">
    <source>
        <dbReference type="ARBA" id="ARBA00001947"/>
    </source>
</evidence>
<keyword evidence="3 8" id="KW-0479">Metal-binding</keyword>
<accession>A0A1Z4LSL7</accession>
<proteinExistence type="inferred from homology"/>
<dbReference type="CDD" id="cd05283">
    <property type="entry name" value="CAD1"/>
    <property type="match status" value="1"/>
</dbReference>
<evidence type="ECO:0000256" key="5">
    <source>
        <dbReference type="ARBA" id="ARBA00022857"/>
    </source>
</evidence>
<dbReference type="PROSITE" id="PS00065">
    <property type="entry name" value="D_2_HYDROXYACID_DH_1"/>
    <property type="match status" value="1"/>
</dbReference>
<dbReference type="EMBL" id="AP018227">
    <property type="protein sequence ID" value="BAY84058.1"/>
    <property type="molecule type" value="Genomic_DNA"/>
</dbReference>
<keyword evidence="5" id="KW-0521">NADP</keyword>
<dbReference type="SUPFAM" id="SSF50129">
    <property type="entry name" value="GroES-like"/>
    <property type="match status" value="1"/>
</dbReference>
<feature type="domain" description="Enoyl reductase (ER)" evidence="9">
    <location>
        <begin position="11"/>
        <end position="331"/>
    </location>
</feature>
<evidence type="ECO:0000256" key="7">
    <source>
        <dbReference type="ARBA" id="ARBA00024074"/>
    </source>
</evidence>
<dbReference type="Pfam" id="PF08240">
    <property type="entry name" value="ADH_N"/>
    <property type="match status" value="1"/>
</dbReference>
<dbReference type="InterPro" id="IPR013154">
    <property type="entry name" value="ADH-like_N"/>
</dbReference>
<evidence type="ECO:0000256" key="6">
    <source>
        <dbReference type="ARBA" id="ARBA00023002"/>
    </source>
</evidence>
<dbReference type="PROSITE" id="PS00059">
    <property type="entry name" value="ADH_ZINC"/>
    <property type="match status" value="1"/>
</dbReference>
<organism evidence="10 11">
    <name type="scientific">Calothrix parasitica NIES-267</name>
    <dbReference type="NCBI Taxonomy" id="1973488"/>
    <lineage>
        <taxon>Bacteria</taxon>
        <taxon>Bacillati</taxon>
        <taxon>Cyanobacteriota</taxon>
        <taxon>Cyanophyceae</taxon>
        <taxon>Nostocales</taxon>
        <taxon>Calotrichaceae</taxon>
        <taxon>Calothrix</taxon>
    </lineage>
</organism>
<dbReference type="InterPro" id="IPR029752">
    <property type="entry name" value="D-isomer_DH_CS1"/>
</dbReference>
<evidence type="ECO:0000256" key="8">
    <source>
        <dbReference type="RuleBase" id="RU361277"/>
    </source>
</evidence>
<evidence type="ECO:0000313" key="11">
    <source>
        <dbReference type="Proteomes" id="UP000218418"/>
    </source>
</evidence>
<dbReference type="Pfam" id="PF00107">
    <property type="entry name" value="ADH_zinc_N"/>
    <property type="match status" value="1"/>
</dbReference>
<dbReference type="Gene3D" id="3.40.50.720">
    <property type="entry name" value="NAD(P)-binding Rossmann-like Domain"/>
    <property type="match status" value="1"/>
</dbReference>
<keyword evidence="4 8" id="KW-0862">Zinc</keyword>
<dbReference type="InterPro" id="IPR002328">
    <property type="entry name" value="ADH_Zn_CS"/>
</dbReference>
<dbReference type="AlphaFoldDB" id="A0A1Z4LSL7"/>
<reference evidence="10 11" key="1">
    <citation type="submission" date="2017-06" db="EMBL/GenBank/DDBJ databases">
        <title>Genome sequencing of cyanobaciteial culture collection at National Institute for Environmental Studies (NIES).</title>
        <authorList>
            <person name="Hirose Y."/>
            <person name="Shimura Y."/>
            <person name="Fujisawa T."/>
            <person name="Nakamura Y."/>
            <person name="Kawachi M."/>
        </authorList>
    </citation>
    <scope>NUCLEOTIDE SEQUENCE [LARGE SCALE GENOMIC DNA]</scope>
    <source>
        <strain evidence="10 11">NIES-267</strain>
    </source>
</reference>
<dbReference type="InterPro" id="IPR036291">
    <property type="entry name" value="NAD(P)-bd_dom_sf"/>
</dbReference>
<evidence type="ECO:0000259" key="9">
    <source>
        <dbReference type="SMART" id="SM00829"/>
    </source>
</evidence>
<dbReference type="PANTHER" id="PTHR42683">
    <property type="entry name" value="ALDEHYDE REDUCTASE"/>
    <property type="match status" value="1"/>
</dbReference>
<evidence type="ECO:0000256" key="4">
    <source>
        <dbReference type="ARBA" id="ARBA00022833"/>
    </source>
</evidence>
<dbReference type="Proteomes" id="UP000218418">
    <property type="component" value="Chromosome"/>
</dbReference>
<dbReference type="InterPro" id="IPR047109">
    <property type="entry name" value="CAD-like"/>
</dbReference>